<feature type="region of interest" description="Disordered" evidence="1">
    <location>
        <begin position="286"/>
        <end position="371"/>
    </location>
</feature>
<protein>
    <submittedName>
        <fullName evidence="2">Uncharacterized protein</fullName>
    </submittedName>
</protein>
<keyword evidence="3" id="KW-1185">Reference proteome</keyword>
<organism evidence="2 3">
    <name type="scientific">Clytia hemisphaerica</name>
    <dbReference type="NCBI Taxonomy" id="252671"/>
    <lineage>
        <taxon>Eukaryota</taxon>
        <taxon>Metazoa</taxon>
        <taxon>Cnidaria</taxon>
        <taxon>Hydrozoa</taxon>
        <taxon>Hydroidolina</taxon>
        <taxon>Leptothecata</taxon>
        <taxon>Obeliida</taxon>
        <taxon>Clytiidae</taxon>
        <taxon>Clytia</taxon>
    </lineage>
</organism>
<dbReference type="AlphaFoldDB" id="A0A7M5WTS1"/>
<evidence type="ECO:0000313" key="2">
    <source>
        <dbReference type="EnsemblMetazoa" id="CLYHEMP012990.1"/>
    </source>
</evidence>
<sequence>MGNEASAIQYRDADEKPKKGRVLRTSSLKATQRPNYPSMREKKDPQAKTGNTPNDAGGPKKSKFSLKRSNTFTSINTFSRPSLFQSKLFTNDNQTANIGNKLPVGKLRIEKLTEEGDHDSLSSSTDDVTNDAIKRHSNSDDKEQGIKDEITKDQEDLFVPRREEVTNQSIEIISQRKDITTSQERVTVEKNSRDVSKTKKMSHVTLAMNRPDNVLNKSNTITIGQQLKSSVVISSTKTTSVDSLRSIDSSEEGEKTKEIVTEDTISNHSFIFEENFEMNMEKLLTPETSEGEDESRKAHSTPAERRRKNVLRSQSMNYHMTRPRVSLVSHQRSTSIDDGIDGGIKDDTSLSPVESSNSPKLGGRRSSDTSLLKEQHLKRSQQFTQMLKQYRLQHDKTSKLSSYGLGVIKESMQKETVTETRSTKLRRHNDYIDSWLKDQSDRINNLSAAAKGDADKIRSLRASFRERSLKTPQKDLLPKRASSVKLPRRNQNLVNASTTFISSSDSEDLEDMNGNTQRLVDKNGNFICKRPTRNPLKKQLTDTLLLVDKSFKNSTLTESGCLHHPIPGSGSPKTNGSIKFCSTPTSAVLGSTATNIAVVKPIQREDNIVHVNTVHRLEDQPTASIKQSHNAEYRDPLGEQLSDKDLIRREEKVAQRRRQQKMFVRSSSFDNKPLVHNIQHTPLMRTRSDSVDPISESLDKVMGDLKSLRSQDMDLAQKLLGLGRSIKDFKSEQDLNEPPSSGTTTGTEESENLI</sequence>
<feature type="compositionally biased region" description="Polar residues" evidence="1">
    <location>
        <begin position="24"/>
        <end position="35"/>
    </location>
</feature>
<name>A0A7M5WTS1_9CNID</name>
<feature type="region of interest" description="Disordered" evidence="1">
    <location>
        <begin position="115"/>
        <end position="152"/>
    </location>
</feature>
<feature type="region of interest" description="Disordered" evidence="1">
    <location>
        <begin position="729"/>
        <end position="754"/>
    </location>
</feature>
<evidence type="ECO:0000256" key="1">
    <source>
        <dbReference type="SAM" id="MobiDB-lite"/>
    </source>
</evidence>
<feature type="compositionally biased region" description="Basic and acidic residues" evidence="1">
    <location>
        <begin position="132"/>
        <end position="152"/>
    </location>
</feature>
<feature type="compositionally biased region" description="Low complexity" evidence="1">
    <location>
        <begin position="737"/>
        <end position="747"/>
    </location>
</feature>
<proteinExistence type="predicted"/>
<reference evidence="2" key="1">
    <citation type="submission" date="2021-01" db="UniProtKB">
        <authorList>
            <consortium name="EnsemblMetazoa"/>
        </authorList>
    </citation>
    <scope>IDENTIFICATION</scope>
</reference>
<dbReference type="EnsemblMetazoa" id="CLYHEMT012990.1">
    <property type="protein sequence ID" value="CLYHEMP012990.1"/>
    <property type="gene ID" value="CLYHEMG012990"/>
</dbReference>
<accession>A0A7M5WTS1</accession>
<dbReference type="Proteomes" id="UP000594262">
    <property type="component" value="Unplaced"/>
</dbReference>
<evidence type="ECO:0000313" key="3">
    <source>
        <dbReference type="Proteomes" id="UP000594262"/>
    </source>
</evidence>
<feature type="region of interest" description="Disordered" evidence="1">
    <location>
        <begin position="1"/>
        <end position="67"/>
    </location>
</feature>
<feature type="compositionally biased region" description="Polar residues" evidence="1">
    <location>
        <begin position="349"/>
        <end position="359"/>
    </location>
</feature>